<organism evidence="1 2">
    <name type="scientific">Dyadobacter fermentans (strain ATCC 700827 / DSM 18053 / CIP 107007 / KCTC 52180 / NS114)</name>
    <dbReference type="NCBI Taxonomy" id="471854"/>
    <lineage>
        <taxon>Bacteria</taxon>
        <taxon>Pseudomonadati</taxon>
        <taxon>Bacteroidota</taxon>
        <taxon>Cytophagia</taxon>
        <taxon>Cytophagales</taxon>
        <taxon>Spirosomataceae</taxon>
        <taxon>Dyadobacter</taxon>
    </lineage>
</organism>
<dbReference type="STRING" id="471854.Dfer_0942"/>
<protein>
    <submittedName>
        <fullName evidence="1">Uncharacterized protein</fullName>
    </submittedName>
</protein>
<dbReference type="OrthoDB" id="966099at2"/>
<sequence>MFYNFNRHKQLAAQMSDSPVRRAPATPKFRGNRKWGLWKRITVRLARLPLKWQHALSIALLSAGIGYSFSLILPDYQIAALSKVFTSDSRNQKTIKAATSSPRQQAFEVYVDSLEQAHVRDSIYQSQQTAKDYADQTIHP</sequence>
<evidence type="ECO:0000313" key="1">
    <source>
        <dbReference type="EMBL" id="ACT92194.1"/>
    </source>
</evidence>
<accession>C6W390</accession>
<reference evidence="1 2" key="1">
    <citation type="journal article" date="2009" name="Stand. Genomic Sci.">
        <title>Complete genome sequence of Dyadobacter fermentans type strain (NS114).</title>
        <authorList>
            <person name="Lang E."/>
            <person name="Lapidus A."/>
            <person name="Chertkov O."/>
            <person name="Brettin T."/>
            <person name="Detter J.C."/>
            <person name="Han C."/>
            <person name="Copeland A."/>
            <person name="Glavina Del Rio T."/>
            <person name="Nolan M."/>
            <person name="Chen F."/>
            <person name="Lucas S."/>
            <person name="Tice H."/>
            <person name="Cheng J.F."/>
            <person name="Land M."/>
            <person name="Hauser L."/>
            <person name="Chang Y.J."/>
            <person name="Jeffries C.D."/>
            <person name="Kopitz M."/>
            <person name="Bruce D."/>
            <person name="Goodwin L."/>
            <person name="Pitluck S."/>
            <person name="Ovchinnikova G."/>
            <person name="Pati A."/>
            <person name="Ivanova N."/>
            <person name="Mavrommatis K."/>
            <person name="Chen A."/>
            <person name="Palaniappan K."/>
            <person name="Chain P."/>
            <person name="Bristow J."/>
            <person name="Eisen J.A."/>
            <person name="Markowitz V."/>
            <person name="Hugenholtz P."/>
            <person name="Goker M."/>
            <person name="Rohde M."/>
            <person name="Kyrpides N.C."/>
            <person name="Klenk H.P."/>
        </authorList>
    </citation>
    <scope>NUCLEOTIDE SEQUENCE [LARGE SCALE GENOMIC DNA]</scope>
    <source>
        <strain evidence="2">ATCC 700827 / DSM 18053 / CIP 107007 / KCTC 52180 / NS114</strain>
    </source>
</reference>
<gene>
    <name evidence="1" type="ordered locus">Dfer_0942</name>
</gene>
<name>C6W390_DYAFD</name>
<dbReference type="HOGENOM" id="CLU_1831986_0_0_10"/>
<dbReference type="AlphaFoldDB" id="C6W390"/>
<keyword evidence="2" id="KW-1185">Reference proteome</keyword>
<dbReference type="RefSeq" id="WP_015810448.1">
    <property type="nucleotide sequence ID" value="NC_013037.1"/>
</dbReference>
<proteinExistence type="predicted"/>
<dbReference type="Proteomes" id="UP000002011">
    <property type="component" value="Chromosome"/>
</dbReference>
<dbReference type="KEGG" id="dfe:Dfer_0942"/>
<evidence type="ECO:0000313" key="2">
    <source>
        <dbReference type="Proteomes" id="UP000002011"/>
    </source>
</evidence>
<dbReference type="EMBL" id="CP001619">
    <property type="protein sequence ID" value="ACT92194.1"/>
    <property type="molecule type" value="Genomic_DNA"/>
</dbReference>